<accession>A0A3P3Z5E9</accession>
<dbReference type="InterPro" id="IPR011989">
    <property type="entry name" value="ARM-like"/>
</dbReference>
<evidence type="ECO:0000313" key="1">
    <source>
        <dbReference type="EMBL" id="SYZ65437.1"/>
    </source>
</evidence>
<dbReference type="SUPFAM" id="SSF48371">
    <property type="entry name" value="ARM repeat"/>
    <property type="match status" value="1"/>
</dbReference>
<reference evidence="1 2" key="1">
    <citation type="submission" date="2018-09" db="EMBL/GenBank/DDBJ databases">
        <authorList>
            <person name="Peiro R."/>
            <person name="Begona"/>
            <person name="Cbmso G."/>
            <person name="Lopez M."/>
            <person name="Gonzalez S."/>
        </authorList>
    </citation>
    <scope>NUCLEOTIDE SEQUENCE [LARGE SCALE GENOMIC DNA]</scope>
</reference>
<protein>
    <submittedName>
        <fullName evidence="1">Phosphatidylinositol_3-kinase_(Tor2)</fullName>
    </submittedName>
</protein>
<proteinExistence type="predicted"/>
<organism evidence="1 2">
    <name type="scientific">Leishmania braziliensis MHOM/BR/75/M2904</name>
    <dbReference type="NCBI Taxonomy" id="420245"/>
    <lineage>
        <taxon>Eukaryota</taxon>
        <taxon>Discoba</taxon>
        <taxon>Euglenozoa</taxon>
        <taxon>Kinetoplastea</taxon>
        <taxon>Metakinetoplastina</taxon>
        <taxon>Trypanosomatida</taxon>
        <taxon>Trypanosomatidae</taxon>
        <taxon>Leishmaniinae</taxon>
        <taxon>Leishmania</taxon>
        <taxon>Leishmania braziliensis species complex</taxon>
    </lineage>
</organism>
<evidence type="ECO:0000313" key="2">
    <source>
        <dbReference type="Proteomes" id="UP000319462"/>
    </source>
</evidence>
<keyword evidence="1" id="KW-0808">Transferase</keyword>
<dbReference type="InterPro" id="IPR016024">
    <property type="entry name" value="ARM-type_fold"/>
</dbReference>
<dbReference type="GO" id="GO:0016301">
    <property type="term" value="F:kinase activity"/>
    <property type="evidence" value="ECO:0007669"/>
    <property type="project" value="UniProtKB-KW"/>
</dbReference>
<name>A0A3P3Z5E9_LEIBR</name>
<dbReference type="Gene3D" id="1.25.10.10">
    <property type="entry name" value="Leucine-rich Repeat Variant"/>
    <property type="match status" value="1"/>
</dbReference>
<sequence>MSSVDSERLAASIRALASSRDERIAFVTEGVKQAKELQGKSVQEYEMVVSSLLMCLESFEVVHGTSVDVFCELTVLDILLSLDLSVIQLSQCNSYLRLCLMAVNEIPVAVAAAKTFAQTLSYSMTTDFVRTQIGETLEWIALSDAKSQPRRICSILVLTEVALRIPMVILPRLSEVFDRVWDCLAEHDEEVRSRALSLFTLCAKLLVNRPATIRAETCDTLMSHLKANLVSKSKDKRIAGLLAFEPIVINSIGTSSVRYEDLSALLAPYIMGDGANVNADISGLLCRCLVVLCRFSAPQFVTKQLKDTVRFALDSINRNTGRNTAFDMLSEIIPIVGKAEFAPFVEDTCEVIKNIFVQSPSPCWKALQCFCIICRDCRPSKMETYVDSCIESVFGWGLSAELIECMRTIIESSGAQYRAKLEESLLDMISVTLCGLPFRQQINAPRVSGSSADVGASEYQSLSPSTPSNSSVSPTRSSWVTFCESRCCLSSTTAASLCVTRPSIPL</sequence>
<keyword evidence="1" id="KW-0418">Kinase</keyword>
<dbReference type="EMBL" id="LS997619">
    <property type="protein sequence ID" value="SYZ65437.1"/>
    <property type="molecule type" value="Genomic_DNA"/>
</dbReference>
<gene>
    <name evidence="1" type="ORF">LBRM2904_20.4810</name>
</gene>
<dbReference type="Proteomes" id="UP000319462">
    <property type="component" value="Chromosome 20"/>
</dbReference>
<dbReference type="AlphaFoldDB" id="A0A3P3Z5E9"/>